<comment type="similarity">
    <text evidence="2">Belongs to the MipA/OmpV family.</text>
</comment>
<organism evidence="8 9">
    <name type="scientific">Cupriavidus oxalaticus</name>
    <dbReference type="NCBI Taxonomy" id="96344"/>
    <lineage>
        <taxon>Bacteria</taxon>
        <taxon>Pseudomonadati</taxon>
        <taxon>Pseudomonadota</taxon>
        <taxon>Betaproteobacteria</taxon>
        <taxon>Burkholderiales</taxon>
        <taxon>Burkholderiaceae</taxon>
        <taxon>Cupriavidus</taxon>
    </lineage>
</organism>
<feature type="signal peptide" evidence="6">
    <location>
        <begin position="1"/>
        <end position="31"/>
    </location>
</feature>
<evidence type="ECO:0000256" key="1">
    <source>
        <dbReference type="ARBA" id="ARBA00004442"/>
    </source>
</evidence>
<dbReference type="Proteomes" id="UP000623307">
    <property type="component" value="Chromosome 2"/>
</dbReference>
<gene>
    <name evidence="8" type="ORF">CO2235_10097</name>
    <name evidence="7" type="ORF">JTE92_29545</name>
</gene>
<dbReference type="GeneID" id="303493733"/>
<dbReference type="Pfam" id="PF06629">
    <property type="entry name" value="MipA"/>
    <property type="match status" value="1"/>
</dbReference>
<protein>
    <submittedName>
        <fullName evidence="7">MipA/OmpV family protein</fullName>
    </submittedName>
    <submittedName>
        <fullName evidence="8">MltA-interacting MipA</fullName>
    </submittedName>
</protein>
<name>A0A976G850_9BURK</name>
<evidence type="ECO:0000313" key="8">
    <source>
        <dbReference type="EMBL" id="SPC10712.1"/>
    </source>
</evidence>
<proteinExistence type="inferred from homology"/>
<evidence type="ECO:0000313" key="7">
    <source>
        <dbReference type="EMBL" id="QRQ94167.1"/>
    </source>
</evidence>
<reference evidence="7 10" key="2">
    <citation type="submission" date="2021-02" db="EMBL/GenBank/DDBJ databases">
        <title>Complete Genome Sequence of Cupriavidus oxalaticus Strain Ox1, a Soil Oxalate-Degrading Species.</title>
        <authorList>
            <person name="Palmieri F."/>
            <person name="Udriet P."/>
            <person name="Deuasquier M."/>
            <person name="Beaudoing E."/>
            <person name="Johnson S.L."/>
            <person name="Davenport K.W."/>
            <person name="Chain P.S."/>
            <person name="Bindschedler S."/>
            <person name="Junier P."/>
        </authorList>
    </citation>
    <scope>NUCLEOTIDE SEQUENCE [LARGE SCALE GENOMIC DNA]</scope>
    <source>
        <strain evidence="7 10">Ox1</strain>
    </source>
</reference>
<keyword evidence="4" id="KW-0472">Membrane</keyword>
<accession>A0A976G850</accession>
<dbReference type="RefSeq" id="WP_174544878.1">
    <property type="nucleotide sequence ID" value="NZ_CP069810.1"/>
</dbReference>
<reference evidence="8 9" key="1">
    <citation type="submission" date="2018-01" db="EMBL/GenBank/DDBJ databases">
        <authorList>
            <person name="Clerissi C."/>
        </authorList>
    </citation>
    <scope>NUCLEOTIDE SEQUENCE [LARGE SCALE GENOMIC DNA]</scope>
    <source>
        <strain evidence="8">Cupriavidus oxalaticus LMG 2235</strain>
    </source>
</reference>
<dbReference type="PANTHER" id="PTHR38776">
    <property type="entry name" value="MLTA-INTERACTING PROTEIN-RELATED"/>
    <property type="match status" value="1"/>
</dbReference>
<keyword evidence="5" id="KW-0998">Cell outer membrane</keyword>
<dbReference type="Proteomes" id="UP000256862">
    <property type="component" value="Chromosome CO2235"/>
</dbReference>
<dbReference type="EMBL" id="OGUS01000109">
    <property type="protein sequence ID" value="SPC10712.1"/>
    <property type="molecule type" value="Genomic_DNA"/>
</dbReference>
<dbReference type="InterPro" id="IPR010583">
    <property type="entry name" value="MipA"/>
</dbReference>
<evidence type="ECO:0000256" key="5">
    <source>
        <dbReference type="ARBA" id="ARBA00023237"/>
    </source>
</evidence>
<dbReference type="GO" id="GO:0009279">
    <property type="term" value="C:cell outer membrane"/>
    <property type="evidence" value="ECO:0007669"/>
    <property type="project" value="UniProtKB-SubCell"/>
</dbReference>
<dbReference type="EMBL" id="CP069812">
    <property type="protein sequence ID" value="QRQ94167.1"/>
    <property type="molecule type" value="Genomic_DNA"/>
</dbReference>
<evidence type="ECO:0000313" key="10">
    <source>
        <dbReference type="Proteomes" id="UP000623307"/>
    </source>
</evidence>
<dbReference type="PANTHER" id="PTHR38776:SF1">
    <property type="entry name" value="MLTA-INTERACTING PROTEIN-RELATED"/>
    <property type="match status" value="1"/>
</dbReference>
<keyword evidence="3 6" id="KW-0732">Signal</keyword>
<evidence type="ECO:0000256" key="3">
    <source>
        <dbReference type="ARBA" id="ARBA00022729"/>
    </source>
</evidence>
<evidence type="ECO:0000256" key="4">
    <source>
        <dbReference type="ARBA" id="ARBA00023136"/>
    </source>
</evidence>
<feature type="chain" id="PRO_5036801150" evidence="6">
    <location>
        <begin position="32"/>
        <end position="277"/>
    </location>
</feature>
<evidence type="ECO:0000256" key="6">
    <source>
        <dbReference type="SAM" id="SignalP"/>
    </source>
</evidence>
<evidence type="ECO:0000313" key="9">
    <source>
        <dbReference type="Proteomes" id="UP000256862"/>
    </source>
</evidence>
<comment type="subcellular location">
    <subcellularLocation>
        <location evidence="1">Cell outer membrane</location>
    </subcellularLocation>
</comment>
<keyword evidence="10" id="KW-1185">Reference proteome</keyword>
<dbReference type="AlphaFoldDB" id="A0A976G850"/>
<sequence length="277" mass="29630">MVISTSRPRRLRRLRGALAGIALAVAAQAEAAPVSLPGSLPNMVGLGVGSTTEFAGGKDRMIGVVPGVRYVTPGGRLLEWYGPYAQFNFGELTGFQWGPAVGLRLGRNNVDDPVVAQLHEIDTTVEAGGYIGYEYLNSGRVPWRLRGGINVMTNGGIVYGGSRVTATGTFWMPLHRRVYAGMGLGATWVSGSFNRTYFGVTPADSAASGLPAYSPGGGLEQFTGWLAMIYQFDKHWYGGAMIYAQRLTGDAADSPIVTQRGTRNQVTYGIGLAYAWH</sequence>
<evidence type="ECO:0000256" key="2">
    <source>
        <dbReference type="ARBA" id="ARBA00005722"/>
    </source>
</evidence>